<evidence type="ECO:0000259" key="4">
    <source>
        <dbReference type="PROSITE" id="PS50979"/>
    </source>
</evidence>
<keyword evidence="6" id="KW-1185">Reference proteome</keyword>
<keyword evidence="3" id="KW-0067">ATP-binding</keyword>
<evidence type="ECO:0000256" key="3">
    <source>
        <dbReference type="ARBA" id="ARBA00022840"/>
    </source>
</evidence>
<comment type="caution">
    <text evidence="5">The sequence shown here is derived from an EMBL/GenBank/DDBJ whole genome shotgun (WGS) entry which is preliminary data.</text>
</comment>
<protein>
    <recommendedName>
        <fullName evidence="4">Biotin carboxylation domain-containing protein</fullName>
    </recommendedName>
</protein>
<feature type="domain" description="Biotin carboxylation" evidence="4">
    <location>
        <begin position="19"/>
        <end position="136"/>
    </location>
</feature>
<evidence type="ECO:0000313" key="6">
    <source>
        <dbReference type="Proteomes" id="UP000606974"/>
    </source>
</evidence>
<evidence type="ECO:0000256" key="1">
    <source>
        <dbReference type="ARBA" id="ARBA00022598"/>
    </source>
</evidence>
<dbReference type="Gene3D" id="3.40.50.20">
    <property type="match status" value="1"/>
</dbReference>
<dbReference type="Proteomes" id="UP000606974">
    <property type="component" value="Unassembled WGS sequence"/>
</dbReference>
<dbReference type="EMBL" id="JAACFV010000009">
    <property type="protein sequence ID" value="KAF7512906.1"/>
    <property type="molecule type" value="Genomic_DNA"/>
</dbReference>
<dbReference type="InterPro" id="IPR051602">
    <property type="entry name" value="ACC_Biotin_Carboxylase"/>
</dbReference>
<dbReference type="PROSITE" id="PS50979">
    <property type="entry name" value="BC"/>
    <property type="match status" value="1"/>
</dbReference>
<dbReference type="InterPro" id="IPR005481">
    <property type="entry name" value="BC-like_N"/>
</dbReference>
<organism evidence="5 6">
    <name type="scientific">Endocarpon pusillum</name>
    <dbReference type="NCBI Taxonomy" id="364733"/>
    <lineage>
        <taxon>Eukaryota</taxon>
        <taxon>Fungi</taxon>
        <taxon>Dikarya</taxon>
        <taxon>Ascomycota</taxon>
        <taxon>Pezizomycotina</taxon>
        <taxon>Eurotiomycetes</taxon>
        <taxon>Chaetothyriomycetidae</taxon>
        <taxon>Verrucariales</taxon>
        <taxon>Verrucariaceae</taxon>
        <taxon>Endocarpon</taxon>
    </lineage>
</organism>
<reference evidence="5" key="1">
    <citation type="submission" date="2020-02" db="EMBL/GenBank/DDBJ databases">
        <authorList>
            <person name="Palmer J.M."/>
        </authorList>
    </citation>
    <scope>NUCLEOTIDE SEQUENCE</scope>
    <source>
        <strain evidence="5">EPUS1.4</strain>
        <tissue evidence="5">Thallus</tissue>
    </source>
</reference>
<evidence type="ECO:0000313" key="5">
    <source>
        <dbReference type="EMBL" id="KAF7512906.1"/>
    </source>
</evidence>
<evidence type="ECO:0000256" key="2">
    <source>
        <dbReference type="ARBA" id="ARBA00022741"/>
    </source>
</evidence>
<dbReference type="SUPFAM" id="SSF52440">
    <property type="entry name" value="PreATP-grasp domain"/>
    <property type="match status" value="1"/>
</dbReference>
<accession>A0A8H7EAN7</accession>
<name>A0A8H7EAN7_9EURO</name>
<gene>
    <name evidence="5" type="ORF">GJ744_012009</name>
</gene>
<dbReference type="PANTHER" id="PTHR48095">
    <property type="entry name" value="PYRUVATE CARBOXYLASE SUBUNIT A"/>
    <property type="match status" value="1"/>
</dbReference>
<dbReference type="AlphaFoldDB" id="A0A8H7EAN7"/>
<keyword evidence="1" id="KW-0436">Ligase</keyword>
<sequence>MPPPLRRCYEWETWSDMEKLRTVLAANPGKIAARIARSAKSLNIHIVLFPLMLVQHLTIFTAADESGLLSGPEVKARLDGEQIVKTAKSRSVDVISTGYGLLSEKCRFRSTSLCSWDGLTGPSPDSIGLFVMKCMN</sequence>
<proteinExistence type="predicted"/>
<dbReference type="GO" id="GO:0005524">
    <property type="term" value="F:ATP binding"/>
    <property type="evidence" value="ECO:0007669"/>
    <property type="project" value="UniProtKB-KW"/>
</dbReference>
<dbReference type="GO" id="GO:0016874">
    <property type="term" value="F:ligase activity"/>
    <property type="evidence" value="ECO:0007669"/>
    <property type="project" value="UniProtKB-KW"/>
</dbReference>
<dbReference type="InterPro" id="IPR016185">
    <property type="entry name" value="PreATP-grasp_dom_sf"/>
</dbReference>
<dbReference type="InterPro" id="IPR011764">
    <property type="entry name" value="Biotin_carboxylation_dom"/>
</dbReference>
<dbReference type="Pfam" id="PF00289">
    <property type="entry name" value="Biotin_carb_N"/>
    <property type="match status" value="1"/>
</dbReference>
<dbReference type="PANTHER" id="PTHR48095:SF1">
    <property type="entry name" value="BIOTIN CARBOXYLASE"/>
    <property type="match status" value="1"/>
</dbReference>
<keyword evidence="2" id="KW-0547">Nucleotide-binding</keyword>